<keyword evidence="4 7" id="KW-0812">Transmembrane</keyword>
<dbReference type="Proteomes" id="UP000294862">
    <property type="component" value="Unassembled WGS sequence"/>
</dbReference>
<dbReference type="Gene3D" id="3.30.240.20">
    <property type="entry name" value="bsu07140 like domains"/>
    <property type="match status" value="1"/>
</dbReference>
<evidence type="ECO:0000256" key="1">
    <source>
        <dbReference type="ARBA" id="ARBA00004651"/>
    </source>
</evidence>
<evidence type="ECO:0000256" key="7">
    <source>
        <dbReference type="SAM" id="Phobius"/>
    </source>
</evidence>
<dbReference type="EMBL" id="SLWQ01000008">
    <property type="protein sequence ID" value="TCO38181.1"/>
    <property type="molecule type" value="Genomic_DNA"/>
</dbReference>
<evidence type="ECO:0000259" key="8">
    <source>
        <dbReference type="Pfam" id="PF04239"/>
    </source>
</evidence>
<dbReference type="InterPro" id="IPR023090">
    <property type="entry name" value="UPF0702_alpha/beta_dom_sf"/>
</dbReference>
<protein>
    <submittedName>
        <fullName evidence="9">Uncharacterized protein DUF421</fullName>
    </submittedName>
</protein>
<keyword evidence="6 7" id="KW-0472">Membrane</keyword>
<name>A0A4R2I289_9GAMM</name>
<keyword evidence="3" id="KW-1003">Cell membrane</keyword>
<evidence type="ECO:0000256" key="4">
    <source>
        <dbReference type="ARBA" id="ARBA00022692"/>
    </source>
</evidence>
<evidence type="ECO:0000313" key="9">
    <source>
        <dbReference type="EMBL" id="TCO38181.1"/>
    </source>
</evidence>
<evidence type="ECO:0000256" key="6">
    <source>
        <dbReference type="ARBA" id="ARBA00023136"/>
    </source>
</evidence>
<organism evidence="9 10">
    <name type="scientific">Dokdonella fugitiva</name>
    <dbReference type="NCBI Taxonomy" id="328517"/>
    <lineage>
        <taxon>Bacteria</taxon>
        <taxon>Pseudomonadati</taxon>
        <taxon>Pseudomonadota</taxon>
        <taxon>Gammaproteobacteria</taxon>
        <taxon>Lysobacterales</taxon>
        <taxon>Rhodanobacteraceae</taxon>
        <taxon>Dokdonella</taxon>
    </lineage>
</organism>
<feature type="domain" description="YetF C-terminal" evidence="8">
    <location>
        <begin position="90"/>
        <end position="158"/>
    </location>
</feature>
<evidence type="ECO:0000256" key="5">
    <source>
        <dbReference type="ARBA" id="ARBA00022989"/>
    </source>
</evidence>
<reference evidence="9 10" key="1">
    <citation type="journal article" date="2015" name="Stand. Genomic Sci.">
        <title>Genomic Encyclopedia of Bacterial and Archaeal Type Strains, Phase III: the genomes of soil and plant-associated and newly described type strains.</title>
        <authorList>
            <person name="Whitman W.B."/>
            <person name="Woyke T."/>
            <person name="Klenk H.P."/>
            <person name="Zhou Y."/>
            <person name="Lilburn T.G."/>
            <person name="Beck B.J."/>
            <person name="De Vos P."/>
            <person name="Vandamme P."/>
            <person name="Eisen J.A."/>
            <person name="Garrity G."/>
            <person name="Hugenholtz P."/>
            <person name="Kyrpides N.C."/>
        </authorList>
    </citation>
    <scope>NUCLEOTIDE SEQUENCE [LARGE SCALE GENOMIC DNA]</scope>
    <source>
        <strain evidence="9 10">A3</strain>
    </source>
</reference>
<keyword evidence="5 7" id="KW-1133">Transmembrane helix</keyword>
<gene>
    <name evidence="9" type="ORF">EV148_10817</name>
</gene>
<evidence type="ECO:0000313" key="10">
    <source>
        <dbReference type="Proteomes" id="UP000294862"/>
    </source>
</evidence>
<accession>A0A4R2I289</accession>
<dbReference type="OrthoDB" id="9793799at2"/>
<feature type="transmembrane region" description="Helical" evidence="7">
    <location>
        <begin position="12"/>
        <end position="31"/>
    </location>
</feature>
<keyword evidence="10" id="KW-1185">Reference proteome</keyword>
<feature type="transmembrane region" description="Helical" evidence="7">
    <location>
        <begin position="66"/>
        <end position="88"/>
    </location>
</feature>
<dbReference type="InterPro" id="IPR007353">
    <property type="entry name" value="DUF421"/>
</dbReference>
<evidence type="ECO:0000256" key="2">
    <source>
        <dbReference type="ARBA" id="ARBA00006448"/>
    </source>
</evidence>
<comment type="subcellular location">
    <subcellularLocation>
        <location evidence="1">Cell membrane</location>
        <topology evidence="1">Multi-pass membrane protein</topology>
    </subcellularLocation>
</comment>
<comment type="caution">
    <text evidence="9">The sequence shown here is derived from an EMBL/GenBank/DDBJ whole genome shotgun (WGS) entry which is preliminary data.</text>
</comment>
<dbReference type="GO" id="GO:0005886">
    <property type="term" value="C:plasma membrane"/>
    <property type="evidence" value="ECO:0007669"/>
    <property type="project" value="UniProtKB-SubCell"/>
</dbReference>
<proteinExistence type="inferred from homology"/>
<dbReference type="AlphaFoldDB" id="A0A4R2I289"/>
<dbReference type="PANTHER" id="PTHR34582">
    <property type="entry name" value="UPF0702 TRANSMEMBRANE PROTEIN YCAP"/>
    <property type="match status" value="1"/>
</dbReference>
<comment type="similarity">
    <text evidence="2">Belongs to the UPF0702 family.</text>
</comment>
<feature type="transmembrane region" description="Helical" evidence="7">
    <location>
        <begin position="43"/>
        <end position="60"/>
    </location>
</feature>
<dbReference type="Pfam" id="PF04239">
    <property type="entry name" value="DUF421"/>
    <property type="match status" value="1"/>
</dbReference>
<dbReference type="PANTHER" id="PTHR34582:SF6">
    <property type="entry name" value="UPF0702 TRANSMEMBRANE PROTEIN YCAP"/>
    <property type="match status" value="1"/>
</dbReference>
<sequence length="164" mass="17646">MDGWFDLSMPWWAFAVRGALAYLGLLLLMRLAGKHAFGEMSPFDIVVLILVGGTLRSAIVGDDRSVLGPFIAIGSILVVDTVLAHLAAHSVACNRLIEGRAALLARAGAVIPGSLERHRVARAAFERGLRSRGIRSVEEVAEARLEADGRMSFIKGASHERETS</sequence>
<dbReference type="RefSeq" id="WP_131999286.1">
    <property type="nucleotide sequence ID" value="NZ_SLWQ01000008.1"/>
</dbReference>
<evidence type="ECO:0000256" key="3">
    <source>
        <dbReference type="ARBA" id="ARBA00022475"/>
    </source>
</evidence>